<evidence type="ECO:0000313" key="2">
    <source>
        <dbReference type="Proteomes" id="UP000315423"/>
    </source>
</evidence>
<comment type="caution">
    <text evidence="1">The sequence shown here is derived from an EMBL/GenBank/DDBJ whole genome shotgun (WGS) entry which is preliminary data.</text>
</comment>
<reference evidence="1" key="1">
    <citation type="submission" date="2018-09" db="EMBL/GenBank/DDBJ databases">
        <title>A genomic encyclopedia of anaerobic methanotrophic archaea.</title>
        <authorList>
            <person name="Skennerton C.T."/>
            <person name="Chadwick G.L."/>
            <person name="Laso-Perez R."/>
            <person name="Leu A.O."/>
            <person name="Speth D.R."/>
            <person name="Yu H."/>
            <person name="Morgan-Lang C."/>
            <person name="Hatzenpichler R."/>
            <person name="Goudeau D."/>
            <person name="Malmstrom R."/>
            <person name="Woyke T."/>
            <person name="Hallam S."/>
            <person name="Tyson G.W."/>
            <person name="Wegener G."/>
            <person name="Boetius A."/>
            <person name="Orphan V.J."/>
        </authorList>
    </citation>
    <scope>NUCLEOTIDE SEQUENCE</scope>
    <source>
        <strain evidence="1">CONS3730D10UFb2</strain>
    </source>
</reference>
<proteinExistence type="predicted"/>
<protein>
    <submittedName>
        <fullName evidence="1">Aldehyde ferredoxin oxidoreductase</fullName>
    </submittedName>
</protein>
<name>A0AC61S8X4_9EURY</name>
<gene>
    <name evidence="1" type="ORF">C5S46_07430</name>
</gene>
<dbReference type="EMBL" id="QYBA01000255">
    <property type="protein sequence ID" value="TKY91133.1"/>
    <property type="molecule type" value="Genomic_DNA"/>
</dbReference>
<organism evidence="1 2">
    <name type="scientific">Candidatus Methanomarinus sp</name>
    <dbReference type="NCBI Taxonomy" id="3386244"/>
    <lineage>
        <taxon>Archaea</taxon>
        <taxon>Methanobacteriati</taxon>
        <taxon>Methanobacteriota</taxon>
        <taxon>Stenosarchaea group</taxon>
        <taxon>Methanomicrobia</taxon>
        <taxon>Methanosarcinales</taxon>
        <taxon>ANME-2 cluster</taxon>
        <taxon>Candidatus Methanocomedenaceae</taxon>
        <taxon>Candidatus Methanomarinus</taxon>
    </lineage>
</organism>
<sequence length="640" mass="70719">MQRSRPVAPEVITMKIKGGYHNRILHVDLTKCKTNVEQVNSEFALKYIGGRGWGARLVWEHLKEDCDPLGPDNIIVIAPGPLSGLYLPASGKTSICSISPTTGIYGDSNIGGMIGVELRQAGFDAMVIHGRSSELSYLWIDDDDIQLMSAAKYQGMGSIETEHQLREDIGDETVKVASIGPAGEKMVRMACISADWGRNAGRTGMGAVLGSKNLKAIAIRGSKDIPVADLPRLTEISNQAYKTLSKHNLFEFWQRQGLMSVIDYANTVGILPTRNFKDAYFDEAEKINGDVMELNYKIGDTACFGCPMACGNVNLVKDGKYAGTVIEGPEYETAAMLGSNLGISDFDAILRGNYLCDEYGIDTITTGSLIGVMIEAYEKGLVSLDDVDGMALQWGDDDNIMDLIRKIAFREGVGDTLAEGVYGVIKRWPQLIPIVSHVKGLDQSAYDARVAVTMALGYGTSDIGAHHARAWPVAKELEMGEKWDLRQKADLVIYHQTVRPLFDMLGVCRLPWIELGFDENTYAEFYSAATGIEITLKELLNLSNNVYNLTRAINIRLGMTRADDKPPERVFNDPIKTGPHAGKALSREEYENILDIYYRRRGWDIDGIPTDETLIASDLEDVIKYMEPKRKSNDAVKTRK</sequence>
<accession>A0AC61S8X4</accession>
<evidence type="ECO:0000313" key="1">
    <source>
        <dbReference type="EMBL" id="TKY91133.1"/>
    </source>
</evidence>
<dbReference type="Proteomes" id="UP000315423">
    <property type="component" value="Unassembled WGS sequence"/>
</dbReference>